<evidence type="ECO:0000256" key="7">
    <source>
        <dbReference type="ARBA" id="ARBA00023136"/>
    </source>
</evidence>
<dbReference type="Pfam" id="PF20154">
    <property type="entry name" value="LNT_N"/>
    <property type="match status" value="1"/>
</dbReference>
<dbReference type="HAMAP" id="MF_01148">
    <property type="entry name" value="Lnt"/>
    <property type="match status" value="1"/>
</dbReference>
<dbReference type="PANTHER" id="PTHR38686">
    <property type="entry name" value="APOLIPOPROTEIN N-ACYLTRANSFERASE"/>
    <property type="match status" value="1"/>
</dbReference>
<organism evidence="11 12">
    <name type="scientific">Candidatus Kapaibacterium thiocyanatum</name>
    <dbReference type="NCBI Taxonomy" id="1895771"/>
    <lineage>
        <taxon>Bacteria</taxon>
        <taxon>Pseudomonadati</taxon>
        <taxon>Candidatus Kapaibacteriota</taxon>
        <taxon>Candidatus Kapaibacteriia</taxon>
        <taxon>Candidatus Kapaibacteriales</taxon>
        <taxon>Candidatus Kapaibacteriaceae</taxon>
        <taxon>Candidatus Kapaibacterium</taxon>
    </lineage>
</organism>
<sequence length="550" mass="60337">MNRPLILALLTGALLGAAFPPSPFGALAFVAFVPLLLLWRDHAERLSRPKLFGLLYLTFFIYHGIANWWVSSWQDAADPYLFASGIALWIAHPVFLSLPWYILASVQRLWGRGAMLTLAPLLVAGCEWIHGQTDASYPWLSIGYDMIMSGPYAQLADIVGVYGLGFLILVTNVLIVAVISVWQNPAKRWQFMSALAALHVLWAGYGLVALGGSEDVVVESDPERLTVALVQPNIDPWDKWSSAGDQITIHRRLVDSARAGKKGWADVVIWSETAIPSTIRTPANRADYDELRRWIDTSGVALVTGFADLVTYEPGQAPPSARKSALDPTLRYDAFNAAMVLQKGQTVVPVHHKTMLTPFAERLPFADQLTFAMSWVEWGVGISAWGKGRTRIPLPITIRHGSTVSNIRLGMIVCIESIYPEVARDLVNEGADVLCVITNDAWFNGTPGPEQHFVISRMRAIEQRRWLLRCANSGMTGIIAPSGRPSVRIPAQARAIAVGSAEPLSSRTVYAVVGDVVPIIGAVSALLAFLLTRFPRLLRKLPIHSNSNQG</sequence>
<comment type="subcellular location">
    <subcellularLocation>
        <location evidence="1 9">Cell membrane</location>
        <topology evidence="1 9">Multi-pass membrane protein</topology>
    </subcellularLocation>
</comment>
<comment type="caution">
    <text evidence="11">The sequence shown here is derived from an EMBL/GenBank/DDBJ whole genome shotgun (WGS) entry which is preliminary data.</text>
</comment>
<dbReference type="InterPro" id="IPR045378">
    <property type="entry name" value="LNT_N"/>
</dbReference>
<name>A0A1M3KZ78_9BACT</name>
<feature type="transmembrane region" description="Helical" evidence="9">
    <location>
        <begin position="6"/>
        <end position="39"/>
    </location>
</feature>
<dbReference type="CDD" id="cd07571">
    <property type="entry name" value="ALP_N-acyl_transferase"/>
    <property type="match status" value="1"/>
</dbReference>
<dbReference type="UniPathway" id="UPA00666"/>
<evidence type="ECO:0000256" key="9">
    <source>
        <dbReference type="HAMAP-Rule" id="MF_01148"/>
    </source>
</evidence>
<dbReference type="STRING" id="1895771.BGO89_07440"/>
<evidence type="ECO:0000313" key="12">
    <source>
        <dbReference type="Proteomes" id="UP000184233"/>
    </source>
</evidence>
<keyword evidence="7 9" id="KW-0472">Membrane</keyword>
<dbReference type="AlphaFoldDB" id="A0A1M3KZ78"/>
<comment type="catalytic activity">
    <reaction evidence="9">
        <text>N-terminal S-1,2-diacyl-sn-glyceryl-L-cysteinyl-[lipoprotein] + a glycerophospholipid = N-acyl-S-1,2-diacyl-sn-glyceryl-L-cysteinyl-[lipoprotein] + a 2-acyl-sn-glycero-3-phospholipid + H(+)</text>
        <dbReference type="Rhea" id="RHEA:48228"/>
        <dbReference type="Rhea" id="RHEA-COMP:14681"/>
        <dbReference type="Rhea" id="RHEA-COMP:14684"/>
        <dbReference type="ChEBI" id="CHEBI:15378"/>
        <dbReference type="ChEBI" id="CHEBI:136912"/>
        <dbReference type="ChEBI" id="CHEBI:140656"/>
        <dbReference type="ChEBI" id="CHEBI:140657"/>
        <dbReference type="ChEBI" id="CHEBI:140660"/>
        <dbReference type="EC" id="2.3.1.269"/>
    </reaction>
</comment>
<feature type="transmembrane region" description="Helical" evidence="9">
    <location>
        <begin position="82"/>
        <end position="102"/>
    </location>
</feature>
<keyword evidence="3 9" id="KW-1003">Cell membrane</keyword>
<keyword evidence="4 9" id="KW-0808">Transferase</keyword>
<dbReference type="EMBL" id="MKVH01000021">
    <property type="protein sequence ID" value="OJX57796.1"/>
    <property type="molecule type" value="Genomic_DNA"/>
</dbReference>
<evidence type="ECO:0000256" key="4">
    <source>
        <dbReference type="ARBA" id="ARBA00022679"/>
    </source>
</evidence>
<dbReference type="PANTHER" id="PTHR38686:SF1">
    <property type="entry name" value="APOLIPOPROTEIN N-ACYLTRANSFERASE"/>
    <property type="match status" value="1"/>
</dbReference>
<dbReference type="GO" id="GO:0042158">
    <property type="term" value="P:lipoprotein biosynthetic process"/>
    <property type="evidence" value="ECO:0007669"/>
    <property type="project" value="UniProtKB-UniRule"/>
</dbReference>
<comment type="function">
    <text evidence="9">Catalyzes the phospholipid dependent N-acylation of the N-terminal cysteine of apolipoprotein, the last step in lipoprotein maturation.</text>
</comment>
<comment type="pathway">
    <text evidence="9">Protein modification; lipoprotein biosynthesis (N-acyl transfer).</text>
</comment>
<feature type="transmembrane region" description="Helical" evidence="9">
    <location>
        <begin position="194"/>
        <end position="212"/>
    </location>
</feature>
<dbReference type="GO" id="GO:0016410">
    <property type="term" value="F:N-acyltransferase activity"/>
    <property type="evidence" value="ECO:0007669"/>
    <property type="project" value="UniProtKB-UniRule"/>
</dbReference>
<dbReference type="SUPFAM" id="SSF56317">
    <property type="entry name" value="Carbon-nitrogen hydrolase"/>
    <property type="match status" value="1"/>
</dbReference>
<keyword evidence="6 9" id="KW-1133">Transmembrane helix</keyword>
<gene>
    <name evidence="9" type="primary">lnt</name>
    <name evidence="11" type="ORF">BGO89_07440</name>
</gene>
<evidence type="ECO:0000256" key="2">
    <source>
        <dbReference type="ARBA" id="ARBA00010065"/>
    </source>
</evidence>
<evidence type="ECO:0000256" key="5">
    <source>
        <dbReference type="ARBA" id="ARBA00022692"/>
    </source>
</evidence>
<keyword evidence="11" id="KW-0449">Lipoprotein</keyword>
<accession>A0A1M3KZ78</accession>
<dbReference type="InterPro" id="IPR036526">
    <property type="entry name" value="C-N_Hydrolase_sf"/>
</dbReference>
<keyword evidence="5 9" id="KW-0812">Transmembrane</keyword>
<evidence type="ECO:0000313" key="11">
    <source>
        <dbReference type="EMBL" id="OJX57796.1"/>
    </source>
</evidence>
<reference evidence="11 12" key="1">
    <citation type="submission" date="2016-09" db="EMBL/GenBank/DDBJ databases">
        <title>Genome-resolved meta-omics ties microbial dynamics to process performance in biotechnology for thiocyanate degradation.</title>
        <authorList>
            <person name="Kantor R.S."/>
            <person name="Huddy R.J."/>
            <person name="Iyer R."/>
            <person name="Thomas B.C."/>
            <person name="Brown C.T."/>
            <person name="Anantharaman K."/>
            <person name="Tringe S."/>
            <person name="Hettich R.L."/>
            <person name="Harrison S.T."/>
            <person name="Banfield J.F."/>
        </authorList>
    </citation>
    <scope>NUCLEOTIDE SEQUENCE [LARGE SCALE GENOMIC DNA]</scope>
    <source>
        <strain evidence="11">59-99</strain>
    </source>
</reference>
<dbReference type="EC" id="2.3.1.269" evidence="9"/>
<dbReference type="NCBIfam" id="TIGR00546">
    <property type="entry name" value="lnt"/>
    <property type="match status" value="1"/>
</dbReference>
<protein>
    <recommendedName>
        <fullName evidence="9">Apolipoprotein N-acyltransferase</fullName>
        <shortName evidence="9">ALP N-acyltransferase</shortName>
        <ecNumber evidence="9">2.3.1.269</ecNumber>
    </recommendedName>
</protein>
<evidence type="ECO:0000256" key="3">
    <source>
        <dbReference type="ARBA" id="ARBA00022475"/>
    </source>
</evidence>
<feature type="transmembrane region" description="Helical" evidence="9">
    <location>
        <begin position="109"/>
        <end position="130"/>
    </location>
</feature>
<comment type="similarity">
    <text evidence="2 9">Belongs to the CN hydrolase family. Apolipoprotein N-acyltransferase subfamily.</text>
</comment>
<feature type="transmembrane region" description="Helical" evidence="9">
    <location>
        <begin position="158"/>
        <end position="182"/>
    </location>
</feature>
<evidence type="ECO:0000256" key="1">
    <source>
        <dbReference type="ARBA" id="ARBA00004651"/>
    </source>
</evidence>
<feature type="transmembrane region" description="Helical" evidence="9">
    <location>
        <begin position="51"/>
        <end position="70"/>
    </location>
</feature>
<proteinExistence type="inferred from homology"/>
<dbReference type="InterPro" id="IPR004563">
    <property type="entry name" value="Apolipo_AcylTrfase"/>
</dbReference>
<dbReference type="PROSITE" id="PS50263">
    <property type="entry name" value="CN_HYDROLASE"/>
    <property type="match status" value="1"/>
</dbReference>
<evidence type="ECO:0000256" key="6">
    <source>
        <dbReference type="ARBA" id="ARBA00022989"/>
    </source>
</evidence>
<evidence type="ECO:0000259" key="10">
    <source>
        <dbReference type="PROSITE" id="PS50263"/>
    </source>
</evidence>
<dbReference type="InterPro" id="IPR003010">
    <property type="entry name" value="C-N_Hydrolase"/>
</dbReference>
<feature type="domain" description="CN hydrolase" evidence="10">
    <location>
        <begin position="225"/>
        <end position="503"/>
    </location>
</feature>
<dbReference type="Gene3D" id="3.60.110.10">
    <property type="entry name" value="Carbon-nitrogen hydrolase"/>
    <property type="match status" value="1"/>
</dbReference>
<feature type="transmembrane region" description="Helical" evidence="9">
    <location>
        <begin position="509"/>
        <end position="531"/>
    </location>
</feature>
<keyword evidence="8 9" id="KW-0012">Acyltransferase</keyword>
<dbReference type="Proteomes" id="UP000184233">
    <property type="component" value="Unassembled WGS sequence"/>
</dbReference>
<dbReference type="Pfam" id="PF00795">
    <property type="entry name" value="CN_hydrolase"/>
    <property type="match status" value="1"/>
</dbReference>
<dbReference type="GO" id="GO:0005886">
    <property type="term" value="C:plasma membrane"/>
    <property type="evidence" value="ECO:0007669"/>
    <property type="project" value="UniProtKB-SubCell"/>
</dbReference>
<evidence type="ECO:0000256" key="8">
    <source>
        <dbReference type="ARBA" id="ARBA00023315"/>
    </source>
</evidence>